<evidence type="ECO:0000256" key="1">
    <source>
        <dbReference type="SAM" id="Phobius"/>
    </source>
</evidence>
<sequence length="128" mass="14533">MNKSNIRRSLVKLGVVFIILSGIWVISELSIYYSTKEKAPTDVGYAVFHYGTLYFVKGDDITVSDLESFSDEDVMFSGKFDEVSILMDGGVKTIGKRIKSGDRVAIWYEEVLESYPAQIKLIKIEKYK</sequence>
<evidence type="ECO:0008006" key="4">
    <source>
        <dbReference type="Google" id="ProtNLM"/>
    </source>
</evidence>
<keyword evidence="1" id="KW-0812">Transmembrane</keyword>
<name>A0ABM8YTN4_9BACI</name>
<keyword evidence="1" id="KW-1133">Transmembrane helix</keyword>
<protein>
    <recommendedName>
        <fullName evidence="4">DUF3221 domain-containing protein</fullName>
    </recommendedName>
</protein>
<organism evidence="2 3">
    <name type="scientific">Sutcliffiella rhizosphaerae</name>
    <dbReference type="NCBI Taxonomy" id="2880967"/>
    <lineage>
        <taxon>Bacteria</taxon>
        <taxon>Bacillati</taxon>
        <taxon>Bacillota</taxon>
        <taxon>Bacilli</taxon>
        <taxon>Bacillales</taxon>
        <taxon>Bacillaceae</taxon>
        <taxon>Sutcliffiella</taxon>
    </lineage>
</organism>
<proteinExistence type="predicted"/>
<dbReference type="RefSeq" id="WP_230504661.1">
    <property type="nucleotide sequence ID" value="NZ_CAKJTJ010000043.1"/>
</dbReference>
<gene>
    <name evidence="2" type="ORF">BACCIP111883_04127</name>
</gene>
<keyword evidence="3" id="KW-1185">Reference proteome</keyword>
<comment type="caution">
    <text evidence="2">The sequence shown here is derived from an EMBL/GenBank/DDBJ whole genome shotgun (WGS) entry which is preliminary data.</text>
</comment>
<dbReference type="InterPro" id="IPR012340">
    <property type="entry name" value="NA-bd_OB-fold"/>
</dbReference>
<dbReference type="Proteomes" id="UP000789833">
    <property type="component" value="Unassembled WGS sequence"/>
</dbReference>
<dbReference type="Gene3D" id="2.40.50.140">
    <property type="entry name" value="Nucleic acid-binding proteins"/>
    <property type="match status" value="1"/>
</dbReference>
<feature type="transmembrane region" description="Helical" evidence="1">
    <location>
        <begin position="12"/>
        <end position="33"/>
    </location>
</feature>
<keyword evidence="1" id="KW-0472">Membrane</keyword>
<reference evidence="2 3" key="1">
    <citation type="submission" date="2021-10" db="EMBL/GenBank/DDBJ databases">
        <authorList>
            <person name="Criscuolo A."/>
        </authorList>
    </citation>
    <scope>NUCLEOTIDE SEQUENCE [LARGE SCALE GENOMIC DNA]</scope>
    <source>
        <strain evidence="3">CIP 111883</strain>
    </source>
</reference>
<dbReference type="Pfam" id="PF11518">
    <property type="entry name" value="DUF3221"/>
    <property type="match status" value="1"/>
</dbReference>
<evidence type="ECO:0000313" key="3">
    <source>
        <dbReference type="Proteomes" id="UP000789833"/>
    </source>
</evidence>
<dbReference type="EMBL" id="CAKJTJ010000043">
    <property type="protein sequence ID" value="CAG9623326.1"/>
    <property type="molecule type" value="Genomic_DNA"/>
</dbReference>
<evidence type="ECO:0000313" key="2">
    <source>
        <dbReference type="EMBL" id="CAG9623326.1"/>
    </source>
</evidence>
<dbReference type="InterPro" id="IPR021598">
    <property type="entry name" value="DUF3221"/>
</dbReference>
<accession>A0ABM8YTN4</accession>